<keyword evidence="2" id="KW-1185">Reference proteome</keyword>
<name>A0AAW1CHU2_9HEMI</name>
<organism evidence="1 2">
    <name type="scientific">Rhynocoris fuscipes</name>
    <dbReference type="NCBI Taxonomy" id="488301"/>
    <lineage>
        <taxon>Eukaryota</taxon>
        <taxon>Metazoa</taxon>
        <taxon>Ecdysozoa</taxon>
        <taxon>Arthropoda</taxon>
        <taxon>Hexapoda</taxon>
        <taxon>Insecta</taxon>
        <taxon>Pterygota</taxon>
        <taxon>Neoptera</taxon>
        <taxon>Paraneoptera</taxon>
        <taxon>Hemiptera</taxon>
        <taxon>Heteroptera</taxon>
        <taxon>Panheteroptera</taxon>
        <taxon>Cimicomorpha</taxon>
        <taxon>Reduviidae</taxon>
        <taxon>Harpactorinae</taxon>
        <taxon>Harpactorini</taxon>
        <taxon>Rhynocoris</taxon>
    </lineage>
</organism>
<dbReference type="EMBL" id="JAPXFL010000013">
    <property type="protein sequence ID" value="KAK9498041.1"/>
    <property type="molecule type" value="Genomic_DNA"/>
</dbReference>
<evidence type="ECO:0000313" key="2">
    <source>
        <dbReference type="Proteomes" id="UP001461498"/>
    </source>
</evidence>
<dbReference type="Proteomes" id="UP001461498">
    <property type="component" value="Unassembled WGS sequence"/>
</dbReference>
<accession>A0AAW1CHU2</accession>
<gene>
    <name evidence="1" type="ORF">O3M35_003926</name>
</gene>
<protein>
    <submittedName>
        <fullName evidence="1">Uncharacterized protein</fullName>
    </submittedName>
</protein>
<sequence>MAPHISVSTSFMSIMPNSYLYTPYPYCMSHLHRFPFLIRPSPGYFSTSRLRIGHTPPHTLAPHISISTSFMSNHAKFLFLYNMSHLPFLIRPSHVYFSPSVVIPLHTFQIFSASYITIICTTEYDILYVSSTNYFPSSSLMS</sequence>
<reference evidence="1 2" key="1">
    <citation type="submission" date="2022-12" db="EMBL/GenBank/DDBJ databases">
        <title>Chromosome-level genome assembly of true bugs.</title>
        <authorList>
            <person name="Ma L."/>
            <person name="Li H."/>
        </authorList>
    </citation>
    <scope>NUCLEOTIDE SEQUENCE [LARGE SCALE GENOMIC DNA]</scope>
    <source>
        <strain evidence="1">Lab_2022b</strain>
    </source>
</reference>
<proteinExistence type="predicted"/>
<dbReference type="AlphaFoldDB" id="A0AAW1CHU2"/>
<comment type="caution">
    <text evidence="1">The sequence shown here is derived from an EMBL/GenBank/DDBJ whole genome shotgun (WGS) entry which is preliminary data.</text>
</comment>
<evidence type="ECO:0000313" key="1">
    <source>
        <dbReference type="EMBL" id="KAK9498041.1"/>
    </source>
</evidence>